<dbReference type="GO" id="GO:0016747">
    <property type="term" value="F:acyltransferase activity, transferring groups other than amino-acyl groups"/>
    <property type="evidence" value="ECO:0007669"/>
    <property type="project" value="InterPro"/>
</dbReference>
<dbReference type="InterPro" id="IPR000182">
    <property type="entry name" value="GNAT_dom"/>
</dbReference>
<evidence type="ECO:0000259" key="2">
    <source>
        <dbReference type="PROSITE" id="PS51186"/>
    </source>
</evidence>
<dbReference type="PROSITE" id="PS51186">
    <property type="entry name" value="GNAT"/>
    <property type="match status" value="1"/>
</dbReference>
<comment type="caution">
    <text evidence="3">The sequence shown here is derived from an EMBL/GenBank/DDBJ whole genome shotgun (WGS) entry which is preliminary data.</text>
</comment>
<accession>A0A9W6H3F2</accession>
<feature type="region of interest" description="Disordered" evidence="1">
    <location>
        <begin position="138"/>
        <end position="185"/>
    </location>
</feature>
<evidence type="ECO:0000313" key="4">
    <source>
        <dbReference type="Proteomes" id="UP001142462"/>
    </source>
</evidence>
<reference evidence="3" key="1">
    <citation type="journal article" date="2014" name="Int. J. Syst. Evol. Microbiol.">
        <title>Complete genome sequence of Corynebacterium casei LMG S-19264T (=DSM 44701T), isolated from a smear-ripened cheese.</title>
        <authorList>
            <consortium name="US DOE Joint Genome Institute (JGI-PGF)"/>
            <person name="Walter F."/>
            <person name="Albersmeier A."/>
            <person name="Kalinowski J."/>
            <person name="Ruckert C."/>
        </authorList>
    </citation>
    <scope>NUCLEOTIDE SEQUENCE</scope>
    <source>
        <strain evidence="3">VKM Ac-1020</strain>
    </source>
</reference>
<dbReference type="Gene3D" id="3.40.630.30">
    <property type="match status" value="1"/>
</dbReference>
<keyword evidence="4" id="KW-1185">Reference proteome</keyword>
<name>A0A9W6H3F2_9MICO</name>
<evidence type="ECO:0000256" key="1">
    <source>
        <dbReference type="SAM" id="MobiDB-lite"/>
    </source>
</evidence>
<dbReference type="AlphaFoldDB" id="A0A9W6H3F2"/>
<dbReference type="Proteomes" id="UP001142462">
    <property type="component" value="Unassembled WGS sequence"/>
</dbReference>
<evidence type="ECO:0000313" key="3">
    <source>
        <dbReference type="EMBL" id="GLJ61358.1"/>
    </source>
</evidence>
<proteinExistence type="predicted"/>
<dbReference type="InterPro" id="IPR016181">
    <property type="entry name" value="Acyl_CoA_acyltransferase"/>
</dbReference>
<gene>
    <name evidence="3" type="ORF">GCM10017576_14870</name>
</gene>
<organism evidence="3 4">
    <name type="scientific">Microbacterium barkeri</name>
    <dbReference type="NCBI Taxonomy" id="33917"/>
    <lineage>
        <taxon>Bacteria</taxon>
        <taxon>Bacillati</taxon>
        <taxon>Actinomycetota</taxon>
        <taxon>Actinomycetes</taxon>
        <taxon>Micrococcales</taxon>
        <taxon>Microbacteriaceae</taxon>
        <taxon>Microbacterium</taxon>
    </lineage>
</organism>
<feature type="domain" description="N-acetyltransferase" evidence="2">
    <location>
        <begin position="3"/>
        <end position="152"/>
    </location>
</feature>
<feature type="compositionally biased region" description="Low complexity" evidence="1">
    <location>
        <begin position="176"/>
        <end position="185"/>
    </location>
</feature>
<dbReference type="SUPFAM" id="SSF55729">
    <property type="entry name" value="Acyl-CoA N-acyltransferases (Nat)"/>
    <property type="match status" value="1"/>
</dbReference>
<dbReference type="RefSeq" id="WP_271173072.1">
    <property type="nucleotide sequence ID" value="NZ_BSEJ01000006.1"/>
</dbReference>
<dbReference type="EMBL" id="BSEJ01000006">
    <property type="protein sequence ID" value="GLJ61358.1"/>
    <property type="molecule type" value="Genomic_DNA"/>
</dbReference>
<protein>
    <recommendedName>
        <fullName evidence="2">N-acetyltransferase domain-containing protein</fullName>
    </recommendedName>
</protein>
<dbReference type="Pfam" id="PF00583">
    <property type="entry name" value="Acetyltransf_1"/>
    <property type="match status" value="1"/>
</dbReference>
<feature type="compositionally biased region" description="Polar residues" evidence="1">
    <location>
        <begin position="144"/>
        <end position="161"/>
    </location>
</feature>
<reference evidence="3" key="2">
    <citation type="submission" date="2023-01" db="EMBL/GenBank/DDBJ databases">
        <authorList>
            <person name="Sun Q."/>
            <person name="Evtushenko L."/>
        </authorList>
    </citation>
    <scope>NUCLEOTIDE SEQUENCE</scope>
    <source>
        <strain evidence="3">VKM Ac-1020</strain>
    </source>
</reference>
<dbReference type="CDD" id="cd04301">
    <property type="entry name" value="NAT_SF"/>
    <property type="match status" value="1"/>
</dbReference>
<sequence length="185" mass="19798">MSVRVVTATSSDIERLTVAFGSWPKPPELFADYLRRQAGGEVELVVAYVSDAVAGYCLLEWESTYEPFAREGLPEIKDLNVIPEQRGVGAGGALLSAVEDLAAVRCAAVGLRVGLYADYGVAQRTYVQRGYMPDGRGVSVRAGTPTSSLRCRSRSPRTTATCAPHAEVSALKSTRSRSLTSSRPG</sequence>